<accession>A0A6A6XKW3</accession>
<feature type="transmembrane region" description="Helical" evidence="1">
    <location>
        <begin position="50"/>
        <end position="72"/>
    </location>
</feature>
<evidence type="ECO:0000256" key="1">
    <source>
        <dbReference type="SAM" id="Phobius"/>
    </source>
</evidence>
<name>A0A6A6XKW3_9PLEO</name>
<protein>
    <submittedName>
        <fullName evidence="2">Uncharacterized protein</fullName>
    </submittedName>
</protein>
<organism evidence="2 3">
    <name type="scientific">Melanomma pulvis-pyrius CBS 109.77</name>
    <dbReference type="NCBI Taxonomy" id="1314802"/>
    <lineage>
        <taxon>Eukaryota</taxon>
        <taxon>Fungi</taxon>
        <taxon>Dikarya</taxon>
        <taxon>Ascomycota</taxon>
        <taxon>Pezizomycotina</taxon>
        <taxon>Dothideomycetes</taxon>
        <taxon>Pleosporomycetidae</taxon>
        <taxon>Pleosporales</taxon>
        <taxon>Melanommataceae</taxon>
        <taxon>Melanomma</taxon>
    </lineage>
</organism>
<keyword evidence="1" id="KW-0812">Transmembrane</keyword>
<dbReference type="EMBL" id="MU001812">
    <property type="protein sequence ID" value="KAF2797186.1"/>
    <property type="molecule type" value="Genomic_DNA"/>
</dbReference>
<gene>
    <name evidence="2" type="ORF">K505DRAFT_322747</name>
</gene>
<dbReference type="Proteomes" id="UP000799757">
    <property type="component" value="Unassembled WGS sequence"/>
</dbReference>
<sequence>MAFVDQSGWLAYFAALANVSTTLIWKRTLPEDAHIYGPAYGQESYVVVRWTWFIMPAFLVAMSVLLLLLTAVGSA</sequence>
<keyword evidence="1" id="KW-0472">Membrane</keyword>
<keyword evidence="1" id="KW-1133">Transmembrane helix</keyword>
<dbReference type="AlphaFoldDB" id="A0A6A6XKW3"/>
<keyword evidence="3" id="KW-1185">Reference proteome</keyword>
<reference evidence="2" key="1">
    <citation type="journal article" date="2020" name="Stud. Mycol.">
        <title>101 Dothideomycetes genomes: a test case for predicting lifestyles and emergence of pathogens.</title>
        <authorList>
            <person name="Haridas S."/>
            <person name="Albert R."/>
            <person name="Binder M."/>
            <person name="Bloem J."/>
            <person name="Labutti K."/>
            <person name="Salamov A."/>
            <person name="Andreopoulos B."/>
            <person name="Baker S."/>
            <person name="Barry K."/>
            <person name="Bills G."/>
            <person name="Bluhm B."/>
            <person name="Cannon C."/>
            <person name="Castanera R."/>
            <person name="Culley D."/>
            <person name="Daum C."/>
            <person name="Ezra D."/>
            <person name="Gonzalez J."/>
            <person name="Henrissat B."/>
            <person name="Kuo A."/>
            <person name="Liang C."/>
            <person name="Lipzen A."/>
            <person name="Lutzoni F."/>
            <person name="Magnuson J."/>
            <person name="Mondo S."/>
            <person name="Nolan M."/>
            <person name="Ohm R."/>
            <person name="Pangilinan J."/>
            <person name="Park H.-J."/>
            <person name="Ramirez L."/>
            <person name="Alfaro M."/>
            <person name="Sun H."/>
            <person name="Tritt A."/>
            <person name="Yoshinaga Y."/>
            <person name="Zwiers L.-H."/>
            <person name="Turgeon B."/>
            <person name="Goodwin S."/>
            <person name="Spatafora J."/>
            <person name="Crous P."/>
            <person name="Grigoriev I."/>
        </authorList>
    </citation>
    <scope>NUCLEOTIDE SEQUENCE</scope>
    <source>
        <strain evidence="2">CBS 109.77</strain>
    </source>
</reference>
<evidence type="ECO:0000313" key="2">
    <source>
        <dbReference type="EMBL" id="KAF2797186.1"/>
    </source>
</evidence>
<proteinExistence type="predicted"/>
<evidence type="ECO:0000313" key="3">
    <source>
        <dbReference type="Proteomes" id="UP000799757"/>
    </source>
</evidence>